<keyword evidence="7 8" id="KW-0472">Membrane</keyword>
<dbReference type="EMBL" id="MZGT01000037">
    <property type="protein sequence ID" value="OPJ60687.1"/>
    <property type="molecule type" value="Genomic_DNA"/>
</dbReference>
<dbReference type="GO" id="GO:0006814">
    <property type="term" value="P:sodium ion transport"/>
    <property type="evidence" value="ECO:0007669"/>
    <property type="project" value="InterPro"/>
</dbReference>
<sequence>MNISQAKTKISEKIGIKEKVGYATGDLACNFIYQTVSSYLLFFYTDVFGISAAAAGFMFLIVRMFDAVMDPLIGTAIDKTNTKYGRFRPYILYGAFPFAGVAILCFTTPAFSDPMKLVYAYVTYILLSITYSVVNIPYAALTSAITQDNKEVVSLTSIRMLFSNTGGLIVSFGVPLLAGIFTNMTGKTSTGWQITMSIMGVLGALLLIFCFLNTQERVEIDHSEDAKINVKDIFIQLKSNRPLVIICMFFILNFGVNSIVNSVGIYYVTYNVARPDLVKWYGLMGTLPALILMPLMPSMYKWMGKKKLLFTALSLKAIGLIALFVIPATMVPLVFTGRLIAALGTITAGAFTWALIPETIDYGQYKTGKRASGVIYALVGFFFKFGMAIGGIVPGLILAKFGYVANHAQTATALHGILITMTAIPVVFVIIELVAIFFYNLDEKEHKRVLNELSARM</sequence>
<dbReference type="InterPro" id="IPR036259">
    <property type="entry name" value="MFS_trans_sf"/>
</dbReference>
<evidence type="ECO:0000256" key="5">
    <source>
        <dbReference type="ARBA" id="ARBA00022847"/>
    </source>
</evidence>
<dbReference type="SUPFAM" id="SSF103473">
    <property type="entry name" value="MFS general substrate transporter"/>
    <property type="match status" value="1"/>
</dbReference>
<feature type="domain" description="Major facilitator superfamily (MFS) profile" evidence="9">
    <location>
        <begin position="1"/>
        <end position="434"/>
    </location>
</feature>
<feature type="transmembrane region" description="Helical" evidence="8">
    <location>
        <begin position="194"/>
        <end position="212"/>
    </location>
</feature>
<feature type="transmembrane region" description="Helical" evidence="8">
    <location>
        <begin position="280"/>
        <end position="296"/>
    </location>
</feature>
<reference evidence="11 13" key="2">
    <citation type="submission" date="2018-08" db="EMBL/GenBank/DDBJ databases">
        <title>Genome of Clostridium chromiireducens C1, DSM12136.</title>
        <authorList>
            <person name="Xing M."/>
            <person name="Wei Y."/>
            <person name="Ang E.L."/>
            <person name="Zhao H."/>
            <person name="Zhang Y."/>
        </authorList>
    </citation>
    <scope>NUCLEOTIDE SEQUENCE [LARGE SCALE GENOMIC DNA]</scope>
    <source>
        <strain evidence="11 13">C1</strain>
    </source>
</reference>
<evidence type="ECO:0000256" key="1">
    <source>
        <dbReference type="ARBA" id="ARBA00004651"/>
    </source>
</evidence>
<dbReference type="CDD" id="cd17332">
    <property type="entry name" value="MFS_MelB_like"/>
    <property type="match status" value="1"/>
</dbReference>
<dbReference type="AlphaFoldDB" id="A0A1V4IMH0"/>
<dbReference type="PROSITE" id="PS50850">
    <property type="entry name" value="MFS"/>
    <property type="match status" value="1"/>
</dbReference>
<feature type="transmembrane region" description="Helical" evidence="8">
    <location>
        <begin position="308"/>
        <end position="329"/>
    </location>
</feature>
<dbReference type="GO" id="GO:0008643">
    <property type="term" value="P:carbohydrate transport"/>
    <property type="evidence" value="ECO:0007669"/>
    <property type="project" value="InterPro"/>
</dbReference>
<evidence type="ECO:0000313" key="10">
    <source>
        <dbReference type="EMBL" id="OPJ60687.1"/>
    </source>
</evidence>
<evidence type="ECO:0000259" key="9">
    <source>
        <dbReference type="PROSITE" id="PS50850"/>
    </source>
</evidence>
<dbReference type="InterPro" id="IPR001927">
    <property type="entry name" value="Na/Gal_symport"/>
</dbReference>
<dbReference type="PROSITE" id="PS00872">
    <property type="entry name" value="NA_GALACTOSIDE_SYMP"/>
    <property type="match status" value="1"/>
</dbReference>
<evidence type="ECO:0000256" key="3">
    <source>
        <dbReference type="ARBA" id="ARBA00022475"/>
    </source>
</evidence>
<comment type="subcellular location">
    <subcellularLocation>
        <location evidence="1">Cell membrane</location>
        <topology evidence="1">Multi-pass membrane protein</topology>
    </subcellularLocation>
</comment>
<keyword evidence="12" id="KW-1185">Reference proteome</keyword>
<dbReference type="Proteomes" id="UP000191056">
    <property type="component" value="Unassembled WGS sequence"/>
</dbReference>
<comment type="caution">
    <text evidence="10">The sequence shown here is derived from an EMBL/GenBank/DDBJ whole genome shotgun (WGS) entry which is preliminary data.</text>
</comment>
<keyword evidence="3" id="KW-1003">Cell membrane</keyword>
<evidence type="ECO:0000256" key="7">
    <source>
        <dbReference type="ARBA" id="ARBA00023136"/>
    </source>
</evidence>
<dbReference type="InterPro" id="IPR020846">
    <property type="entry name" value="MFS_dom"/>
</dbReference>
<gene>
    <name evidence="10" type="primary">yjmB_2</name>
    <name evidence="10" type="ORF">CLCHR_28130</name>
    <name evidence="11" type="ORF">D2A34_03930</name>
</gene>
<evidence type="ECO:0000313" key="12">
    <source>
        <dbReference type="Proteomes" id="UP000191056"/>
    </source>
</evidence>
<evidence type="ECO:0000256" key="2">
    <source>
        <dbReference type="ARBA" id="ARBA00022448"/>
    </source>
</evidence>
<feature type="transmembrane region" description="Helical" evidence="8">
    <location>
        <begin position="335"/>
        <end position="356"/>
    </location>
</feature>
<dbReference type="STRING" id="225345.CLCHR_28130"/>
<feature type="transmembrane region" description="Helical" evidence="8">
    <location>
        <begin position="417"/>
        <end position="439"/>
    </location>
</feature>
<protein>
    <submittedName>
        <fullName evidence="11">MFS transporter</fullName>
    </submittedName>
    <submittedName>
        <fullName evidence="10">Putative symporter YjmB</fullName>
    </submittedName>
</protein>
<feature type="transmembrane region" description="Helical" evidence="8">
    <location>
        <begin position="118"/>
        <end position="141"/>
    </location>
</feature>
<dbReference type="PANTHER" id="PTHR11328:SF24">
    <property type="entry name" value="MAJOR FACILITATOR SUPERFAMILY (MFS) PROFILE DOMAIN-CONTAINING PROTEIN"/>
    <property type="match status" value="1"/>
</dbReference>
<feature type="transmembrane region" description="Helical" evidence="8">
    <location>
        <begin position="376"/>
        <end position="397"/>
    </location>
</feature>
<keyword evidence="4 8" id="KW-0812">Transmembrane</keyword>
<name>A0A1V4IMH0_9CLOT</name>
<evidence type="ECO:0000256" key="6">
    <source>
        <dbReference type="ARBA" id="ARBA00022989"/>
    </source>
</evidence>
<dbReference type="RefSeq" id="WP_079440446.1">
    <property type="nucleotide sequence ID" value="NZ_JBLZIA010000005.1"/>
</dbReference>
<keyword evidence="6 8" id="KW-1133">Transmembrane helix</keyword>
<dbReference type="InterPro" id="IPR039672">
    <property type="entry name" value="MFS_2"/>
</dbReference>
<feature type="transmembrane region" description="Helical" evidence="8">
    <location>
        <begin position="161"/>
        <end position="182"/>
    </location>
</feature>
<dbReference type="OrthoDB" id="9764596at2"/>
<evidence type="ECO:0000313" key="13">
    <source>
        <dbReference type="Proteomes" id="UP000265930"/>
    </source>
</evidence>
<evidence type="ECO:0000256" key="8">
    <source>
        <dbReference type="SAM" id="Phobius"/>
    </source>
</evidence>
<dbReference type="Proteomes" id="UP000265930">
    <property type="component" value="Unassembled WGS sequence"/>
</dbReference>
<dbReference type="PANTHER" id="PTHR11328">
    <property type="entry name" value="MAJOR FACILITATOR SUPERFAMILY DOMAIN-CONTAINING PROTEIN"/>
    <property type="match status" value="1"/>
</dbReference>
<accession>A0A1V4IMH0</accession>
<keyword evidence="5" id="KW-0769">Symport</keyword>
<dbReference type="GO" id="GO:0005886">
    <property type="term" value="C:plasma membrane"/>
    <property type="evidence" value="ECO:0007669"/>
    <property type="project" value="UniProtKB-SubCell"/>
</dbReference>
<keyword evidence="2" id="KW-0813">Transport</keyword>
<proteinExistence type="predicted"/>
<dbReference type="Pfam" id="PF13347">
    <property type="entry name" value="MFS_2"/>
    <property type="match status" value="1"/>
</dbReference>
<organism evidence="10 12">
    <name type="scientific">Clostridium chromiireducens</name>
    <dbReference type="NCBI Taxonomy" id="225345"/>
    <lineage>
        <taxon>Bacteria</taxon>
        <taxon>Bacillati</taxon>
        <taxon>Bacillota</taxon>
        <taxon>Clostridia</taxon>
        <taxon>Eubacteriales</taxon>
        <taxon>Clostridiaceae</taxon>
        <taxon>Clostridium</taxon>
    </lineage>
</organism>
<dbReference type="Gene3D" id="1.20.1250.20">
    <property type="entry name" value="MFS general substrate transporter like domains"/>
    <property type="match status" value="2"/>
</dbReference>
<dbReference type="NCBIfam" id="TIGR00792">
    <property type="entry name" value="gph"/>
    <property type="match status" value="1"/>
</dbReference>
<evidence type="ECO:0000313" key="11">
    <source>
        <dbReference type="EMBL" id="RII36545.1"/>
    </source>
</evidence>
<dbReference type="EMBL" id="QXDJ01000001">
    <property type="protein sequence ID" value="RII36545.1"/>
    <property type="molecule type" value="Genomic_DNA"/>
</dbReference>
<dbReference type="InterPro" id="IPR018043">
    <property type="entry name" value="Na/Gal_symport_CS"/>
</dbReference>
<feature type="transmembrane region" description="Helical" evidence="8">
    <location>
        <begin position="48"/>
        <end position="69"/>
    </location>
</feature>
<dbReference type="GO" id="GO:0015293">
    <property type="term" value="F:symporter activity"/>
    <property type="evidence" value="ECO:0007669"/>
    <property type="project" value="UniProtKB-KW"/>
</dbReference>
<feature type="transmembrane region" description="Helical" evidence="8">
    <location>
        <begin position="243"/>
        <end position="268"/>
    </location>
</feature>
<reference evidence="10 12" key="1">
    <citation type="submission" date="2017-03" db="EMBL/GenBank/DDBJ databases">
        <title>Genome sequence of Clostridium chromiireducens DSM 23318.</title>
        <authorList>
            <person name="Poehlein A."/>
            <person name="Daniel R."/>
        </authorList>
    </citation>
    <scope>NUCLEOTIDE SEQUENCE [LARGE SCALE GENOMIC DNA]</scope>
    <source>
        <strain evidence="10 12">DSM 23318</strain>
    </source>
</reference>
<evidence type="ECO:0000256" key="4">
    <source>
        <dbReference type="ARBA" id="ARBA00022692"/>
    </source>
</evidence>
<feature type="transmembrane region" description="Helical" evidence="8">
    <location>
        <begin position="90"/>
        <end position="112"/>
    </location>
</feature>